<organism evidence="1 2">
    <name type="scientific">Luteibacter rhizovicinus</name>
    <dbReference type="NCBI Taxonomy" id="242606"/>
    <lineage>
        <taxon>Bacteria</taxon>
        <taxon>Pseudomonadati</taxon>
        <taxon>Pseudomonadota</taxon>
        <taxon>Gammaproteobacteria</taxon>
        <taxon>Lysobacterales</taxon>
        <taxon>Rhodanobacteraceae</taxon>
        <taxon>Luteibacter</taxon>
    </lineage>
</organism>
<reference evidence="1 2" key="1">
    <citation type="submission" date="2019-03" db="EMBL/GenBank/DDBJ databases">
        <title>Above-ground endophytic microbial communities from plants in different locations in the United States.</title>
        <authorList>
            <person name="Frank C."/>
        </authorList>
    </citation>
    <scope>NUCLEOTIDE SEQUENCE [LARGE SCALE GENOMIC DNA]</scope>
    <source>
        <strain evidence="1 2">LP_13_YM</strain>
    </source>
</reference>
<proteinExistence type="predicted"/>
<evidence type="ECO:0000313" key="2">
    <source>
        <dbReference type="Proteomes" id="UP000295645"/>
    </source>
</evidence>
<evidence type="ECO:0000313" key="1">
    <source>
        <dbReference type="EMBL" id="TCV94942.1"/>
    </source>
</evidence>
<dbReference type="Proteomes" id="UP000295645">
    <property type="component" value="Unassembled WGS sequence"/>
</dbReference>
<gene>
    <name evidence="1" type="ORF">EC912_103435</name>
</gene>
<name>A0A4R3YRE4_9GAMM</name>
<comment type="caution">
    <text evidence="1">The sequence shown here is derived from an EMBL/GenBank/DDBJ whole genome shotgun (WGS) entry which is preliminary data.</text>
</comment>
<accession>A0A4R3YRE4</accession>
<evidence type="ECO:0008006" key="3">
    <source>
        <dbReference type="Google" id="ProtNLM"/>
    </source>
</evidence>
<protein>
    <recommendedName>
        <fullName evidence="3">RHS repeat-associated protein</fullName>
    </recommendedName>
</protein>
<sequence length="160" mass="15444">MGLFGGKSTYAYVINNPLIGIDPLELTNLTLGANVSAIAGGGFTAGGGLYVSYGAGGFDVGVYGSVGGGIGANIGVGISGGYVPGSSSNLSGQTVDANLSGGTFQCTGSVAVDPNLTGSGSVGLGLGLLAGASLTTTQSGHFGLQDAEGWFSDHFGSKCH</sequence>
<dbReference type="AlphaFoldDB" id="A0A4R3YRE4"/>
<dbReference type="EMBL" id="SMCS01000003">
    <property type="protein sequence ID" value="TCV94942.1"/>
    <property type="molecule type" value="Genomic_DNA"/>
</dbReference>
<keyword evidence="2" id="KW-1185">Reference proteome</keyword>